<keyword evidence="4" id="KW-0067">ATP-binding</keyword>
<dbReference type="GO" id="GO:0006637">
    <property type="term" value="P:acyl-CoA metabolic process"/>
    <property type="evidence" value="ECO:0007669"/>
    <property type="project" value="TreeGrafter"/>
</dbReference>
<comment type="similarity">
    <text evidence="1">Belongs to the ATP-dependent AMP-binding enzyme family.</text>
</comment>
<dbReference type="EMBL" id="CP014806">
    <property type="protein sequence ID" value="AMW99615.1"/>
    <property type="molecule type" value="Genomic_DNA"/>
</dbReference>
<evidence type="ECO:0000313" key="7">
    <source>
        <dbReference type="EMBL" id="AMW99615.1"/>
    </source>
</evidence>
<dbReference type="Pfam" id="PF13193">
    <property type="entry name" value="AMP-binding_C"/>
    <property type="match status" value="1"/>
</dbReference>
<sequence>MKREELIAPEVYNLVREIEKYAAEPTKTALRFENEHGSTDTITYKALIQKANQMANVFASHGLQKGDVVLIMVPRLIDAYITYIAALKAGLVVIPSSEMLRAKEIDYRLAHSGAKAVIAYEPFIEQFEQVENLQDVQQYVIGQAPAPWIELIQETEQASDVYELADTKSSDMAFLSYTSGTTGNPKGVVHTHGWAYAHLKTAAAHWLGIQEGDLVWATASPGWQKWIWSPFLSVLGSGATGFVYNGRFQPEKYLSLLEKYKVQVLCCTPTEYRLMAKVDNLDAYDLTTLRSAVSAGEPLNQEVINLFKKHFDLDVRDGYGQTENTLLIGNLKDEPFKPGSMGKPTPGNLVEVIDDEGIPCPAGLVGDIAVHRSTPALFKEYLNDPERTTRQFRGDYYVTGDRARKDEDGYFFFEGRNDDIIISSGYTIGPFEVEDALVKHPLVQECAVVASPDEVRGSIVKAFVVLKDHSKASDELVKELQNHAKELTAPYKYPREIQFVEGLPKTTSGKIRRIELREHENRKLHS</sequence>
<evidence type="ECO:0000256" key="4">
    <source>
        <dbReference type="ARBA" id="ARBA00022840"/>
    </source>
</evidence>
<dbReference type="InterPro" id="IPR042099">
    <property type="entry name" value="ANL_N_sf"/>
</dbReference>
<dbReference type="GO" id="GO:0006633">
    <property type="term" value="P:fatty acid biosynthetic process"/>
    <property type="evidence" value="ECO:0007669"/>
    <property type="project" value="TreeGrafter"/>
</dbReference>
<dbReference type="PROSITE" id="PS00455">
    <property type="entry name" value="AMP_BINDING"/>
    <property type="match status" value="1"/>
</dbReference>
<dbReference type="GO" id="GO:0005524">
    <property type="term" value="F:ATP binding"/>
    <property type="evidence" value="ECO:0007669"/>
    <property type="project" value="UniProtKB-KW"/>
</dbReference>
<evidence type="ECO:0000259" key="6">
    <source>
        <dbReference type="Pfam" id="PF13193"/>
    </source>
</evidence>
<reference evidence="7 8" key="1">
    <citation type="journal article" date="2016" name="Genome Announc.">
        <title>Whole-Genome Sequence of Rummeliibacillus stabekisii Strain PP9 Isolated from Antarctic Soil.</title>
        <authorList>
            <person name="da Mota F.F."/>
            <person name="Vollu R.E."/>
            <person name="Jurelevicius D."/>
            <person name="Seldin L."/>
        </authorList>
    </citation>
    <scope>NUCLEOTIDE SEQUENCE [LARGE SCALE GENOMIC DNA]</scope>
    <source>
        <strain evidence="7 8">PP9</strain>
    </source>
</reference>
<dbReference type="CDD" id="cd05972">
    <property type="entry name" value="MACS_like"/>
    <property type="match status" value="1"/>
</dbReference>
<dbReference type="InterPro" id="IPR025110">
    <property type="entry name" value="AMP-bd_C"/>
</dbReference>
<dbReference type="InterPro" id="IPR051087">
    <property type="entry name" value="Mitochondrial_ACSM"/>
</dbReference>
<feature type="domain" description="AMP-dependent synthetase/ligase" evidence="5">
    <location>
        <begin position="22"/>
        <end position="382"/>
    </location>
</feature>
<evidence type="ECO:0000259" key="5">
    <source>
        <dbReference type="Pfam" id="PF00501"/>
    </source>
</evidence>
<evidence type="ECO:0000256" key="3">
    <source>
        <dbReference type="ARBA" id="ARBA00022741"/>
    </source>
</evidence>
<dbReference type="OrthoDB" id="9778383at2"/>
<dbReference type="Gene3D" id="3.40.50.12780">
    <property type="entry name" value="N-terminal domain of ligase-like"/>
    <property type="match status" value="1"/>
</dbReference>
<dbReference type="InterPro" id="IPR045851">
    <property type="entry name" value="AMP-bd_C_sf"/>
</dbReference>
<dbReference type="SUPFAM" id="SSF56801">
    <property type="entry name" value="Acetyl-CoA synthetase-like"/>
    <property type="match status" value="1"/>
</dbReference>
<dbReference type="KEGG" id="rst:ATY39_09170"/>
<reference evidence="8" key="2">
    <citation type="submission" date="2016-03" db="EMBL/GenBank/DDBJ databases">
        <authorList>
            <person name="Ploux O."/>
        </authorList>
    </citation>
    <scope>NUCLEOTIDE SEQUENCE [LARGE SCALE GENOMIC DNA]</scope>
    <source>
        <strain evidence="8">PP9</strain>
    </source>
</reference>
<organism evidence="7 8">
    <name type="scientific">Rummeliibacillus stabekisii</name>
    <dbReference type="NCBI Taxonomy" id="241244"/>
    <lineage>
        <taxon>Bacteria</taxon>
        <taxon>Bacillati</taxon>
        <taxon>Bacillota</taxon>
        <taxon>Bacilli</taxon>
        <taxon>Bacillales</taxon>
        <taxon>Caryophanaceae</taxon>
        <taxon>Rummeliibacillus</taxon>
    </lineage>
</organism>
<dbReference type="FunFam" id="3.30.300.30:FF:000005">
    <property type="entry name" value="Acyl-coenzyme A synthetase ACSM5, mitochondrial"/>
    <property type="match status" value="1"/>
</dbReference>
<dbReference type="GO" id="GO:0015645">
    <property type="term" value="F:fatty acid ligase activity"/>
    <property type="evidence" value="ECO:0007669"/>
    <property type="project" value="TreeGrafter"/>
</dbReference>
<dbReference type="PANTHER" id="PTHR43605">
    <property type="entry name" value="ACYL-COENZYME A SYNTHETASE"/>
    <property type="match status" value="1"/>
</dbReference>
<keyword evidence="8" id="KW-1185">Reference proteome</keyword>
<keyword evidence="3" id="KW-0547">Nucleotide-binding</keyword>
<keyword evidence="2 7" id="KW-0436">Ligase</keyword>
<dbReference type="AlphaFoldDB" id="A0A143HDQ4"/>
<dbReference type="PANTHER" id="PTHR43605:SF10">
    <property type="entry name" value="ACYL-COA SYNTHETASE MEDIUM CHAIN FAMILY MEMBER 3"/>
    <property type="match status" value="1"/>
</dbReference>
<dbReference type="NCBIfam" id="NF047394">
    <property type="entry name" value="AcylCoAsynMbcS"/>
    <property type="match status" value="1"/>
</dbReference>
<evidence type="ECO:0000256" key="2">
    <source>
        <dbReference type="ARBA" id="ARBA00022598"/>
    </source>
</evidence>
<dbReference type="GO" id="GO:0004321">
    <property type="term" value="F:fatty-acyl-CoA synthase activity"/>
    <property type="evidence" value="ECO:0007669"/>
    <property type="project" value="TreeGrafter"/>
</dbReference>
<evidence type="ECO:0000313" key="8">
    <source>
        <dbReference type="Proteomes" id="UP000076021"/>
    </source>
</evidence>
<feature type="domain" description="AMP-binding enzyme C-terminal" evidence="6">
    <location>
        <begin position="432"/>
        <end position="510"/>
    </location>
</feature>
<dbReference type="Gene3D" id="3.30.300.30">
    <property type="match status" value="1"/>
</dbReference>
<dbReference type="GO" id="GO:0016405">
    <property type="term" value="F:CoA-ligase activity"/>
    <property type="evidence" value="ECO:0007669"/>
    <property type="project" value="UniProtKB-ARBA"/>
</dbReference>
<gene>
    <name evidence="7" type="ORF">ATY39_09170</name>
</gene>
<dbReference type="Pfam" id="PF00501">
    <property type="entry name" value="AMP-binding"/>
    <property type="match status" value="1"/>
</dbReference>
<evidence type="ECO:0000256" key="1">
    <source>
        <dbReference type="ARBA" id="ARBA00006432"/>
    </source>
</evidence>
<dbReference type="STRING" id="241244.ATY39_09170"/>
<accession>A0A143HDQ4</accession>
<proteinExistence type="inferred from homology"/>
<dbReference type="InterPro" id="IPR020845">
    <property type="entry name" value="AMP-binding_CS"/>
</dbReference>
<name>A0A143HDQ4_9BACL</name>
<protein>
    <submittedName>
        <fullName evidence="7">Acyl--CoA ligase</fullName>
    </submittedName>
</protein>
<dbReference type="RefSeq" id="WP_066788888.1">
    <property type="nucleotide sequence ID" value="NZ_CP014806.1"/>
</dbReference>
<dbReference type="Proteomes" id="UP000076021">
    <property type="component" value="Chromosome"/>
</dbReference>
<dbReference type="InterPro" id="IPR000873">
    <property type="entry name" value="AMP-dep_synth/lig_dom"/>
</dbReference>